<accession>A0A9X2D6X0</accession>
<feature type="compositionally biased region" description="Polar residues" evidence="1">
    <location>
        <begin position="1"/>
        <end position="15"/>
    </location>
</feature>
<dbReference type="EMBL" id="JAMOIL010000010">
    <property type="protein sequence ID" value="MCM0620487.1"/>
    <property type="molecule type" value="Genomic_DNA"/>
</dbReference>
<dbReference type="AlphaFoldDB" id="A0A9X2D6X0"/>
<dbReference type="InterPro" id="IPR014917">
    <property type="entry name" value="DUF1800"/>
</dbReference>
<name>A0A9X2D6X0_9ACTN</name>
<evidence type="ECO:0000313" key="3">
    <source>
        <dbReference type="Proteomes" id="UP001139485"/>
    </source>
</evidence>
<keyword evidence="3" id="KW-1185">Reference proteome</keyword>
<gene>
    <name evidence="2" type="ORF">M8330_09285</name>
</gene>
<evidence type="ECO:0000256" key="1">
    <source>
        <dbReference type="SAM" id="MobiDB-lite"/>
    </source>
</evidence>
<feature type="region of interest" description="Disordered" evidence="1">
    <location>
        <begin position="1"/>
        <end position="26"/>
    </location>
</feature>
<evidence type="ECO:0000313" key="2">
    <source>
        <dbReference type="EMBL" id="MCM0620487.1"/>
    </source>
</evidence>
<sequence>MDQYSDQTQDRTQPNAPDAGLATISGRTTDETLAPYAAKESSTAVTASTSARPVALPSAAGRHVLNRFSWGITPGLARAVAGGKHLAWFDAQLAPARIKDGPGSRADRWWPDLRRTPLDQWMRYRDGTKSNWDMYYEHGQWVMAKRLLSNRQLLEVMTAFWENHLHVPLTTDGHFVWRPSYARLIRKHALGRFDQMLAEATLHPAMLCYLDAAISTKIAPNENLGRELLELHTVGVDHYSERDVKSSAAILTGWRVDINDTWQRLYVPEYHATGAVRVGSFRSANRSSDGRAVTRQYLHYLAHHPDTARHLATKLATAFVSDDPPRTLVTQLAKVYLDADTRIAPVLRTLVRSKQFRGSVDEKLRTVDEDLLATFRALRMKVTGHVDGNSGTGVLRSWTGSLGLSTGSWPAPNGAPLTADYYATPLRALASVSAHWSVANRWYPTQDTVYRTPDSWLPALPATFRQICERMCRELLYRPLNARLLTAMATAAQVSDVDESLSADSIVVRYRLNAMLAALLDSPEHYAR</sequence>
<comment type="caution">
    <text evidence="2">The sequence shown here is derived from an EMBL/GenBank/DDBJ whole genome shotgun (WGS) entry which is preliminary data.</text>
</comment>
<reference evidence="2" key="1">
    <citation type="submission" date="2022-05" db="EMBL/GenBank/DDBJ databases">
        <authorList>
            <person name="Tuo L."/>
        </authorList>
    </citation>
    <scope>NUCLEOTIDE SEQUENCE</scope>
    <source>
        <strain evidence="2">BSK12Z-4</strain>
    </source>
</reference>
<dbReference type="Proteomes" id="UP001139485">
    <property type="component" value="Unassembled WGS sequence"/>
</dbReference>
<proteinExistence type="predicted"/>
<dbReference type="RefSeq" id="WP_250827093.1">
    <property type="nucleotide sequence ID" value="NZ_JAMOIL010000010.1"/>
</dbReference>
<organism evidence="2 3">
    <name type="scientific">Nocardioides bruguierae</name>
    <dbReference type="NCBI Taxonomy" id="2945102"/>
    <lineage>
        <taxon>Bacteria</taxon>
        <taxon>Bacillati</taxon>
        <taxon>Actinomycetota</taxon>
        <taxon>Actinomycetes</taxon>
        <taxon>Propionibacteriales</taxon>
        <taxon>Nocardioidaceae</taxon>
        <taxon>Nocardioides</taxon>
    </lineage>
</organism>
<dbReference type="Pfam" id="PF08811">
    <property type="entry name" value="DUF1800"/>
    <property type="match status" value="1"/>
</dbReference>
<protein>
    <submittedName>
        <fullName evidence="2">DUF1800 domain-containing protein</fullName>
    </submittedName>
</protein>